<evidence type="ECO:0000313" key="2">
    <source>
        <dbReference type="Proteomes" id="UP000679388"/>
    </source>
</evidence>
<geneLocation type="plasmid" evidence="1 2">
    <name>pNDM-YR7</name>
</geneLocation>
<evidence type="ECO:0000313" key="1">
    <source>
        <dbReference type="EMBL" id="QUY38274.1"/>
    </source>
</evidence>
<gene>
    <name evidence="1" type="ORF">H2677_15750</name>
</gene>
<dbReference type="AlphaFoldDB" id="A0AAX1MLE2"/>
<sequence length="95" mass="10901">MKTQVSPKTVLNLVENVLRTKKNAMIVMQGIYLKKGKAEIFITIGQVKLITVFFKGRTELLLTALKHDSMDEAEHQAKDFIEQINEVLDEVEKRN</sequence>
<dbReference type="EMBL" id="CP059559">
    <property type="protein sequence ID" value="QUY38274.1"/>
    <property type="molecule type" value="Genomic_DNA"/>
</dbReference>
<accession>A0AAX1MLE2</accession>
<organism evidence="1 2">
    <name type="scientific">Acinetobacter junii</name>
    <dbReference type="NCBI Taxonomy" id="40215"/>
    <lineage>
        <taxon>Bacteria</taxon>
        <taxon>Pseudomonadati</taxon>
        <taxon>Pseudomonadota</taxon>
        <taxon>Gammaproteobacteria</taxon>
        <taxon>Moraxellales</taxon>
        <taxon>Moraxellaceae</taxon>
        <taxon>Acinetobacter</taxon>
    </lineage>
</organism>
<proteinExistence type="predicted"/>
<dbReference type="RefSeq" id="WP_180001596.1">
    <property type="nucleotide sequence ID" value="NZ_CP059559.1"/>
</dbReference>
<name>A0AAX1MLE2_ACIJU</name>
<dbReference type="GeneID" id="70093998"/>
<reference evidence="1" key="1">
    <citation type="submission" date="2020-07" db="EMBL/GenBank/DDBJ databases">
        <title>Acinetobacter junii strain YR7 chromosome and plasmid pNDM-YR7.</title>
        <authorList>
            <person name="Tang B."/>
        </authorList>
    </citation>
    <scope>NUCLEOTIDE SEQUENCE</scope>
    <source>
        <strain evidence="1">YR7</strain>
        <plasmid evidence="1">pNDM-YR7</plasmid>
    </source>
</reference>
<keyword evidence="1" id="KW-0614">Plasmid</keyword>
<dbReference type="Proteomes" id="UP000679388">
    <property type="component" value="Plasmid pNDM-YR7"/>
</dbReference>
<protein>
    <submittedName>
        <fullName evidence="1">Uncharacterized protein</fullName>
    </submittedName>
</protein>